<keyword evidence="4" id="KW-1185">Reference proteome</keyword>
<dbReference type="AlphaFoldDB" id="A0A3Q2Z2F9"/>
<feature type="compositionally biased region" description="Basic and acidic residues" evidence="2">
    <location>
        <begin position="226"/>
        <end position="241"/>
    </location>
</feature>
<accession>A0A3Q2Z2F9</accession>
<feature type="compositionally biased region" description="Basic and acidic residues" evidence="2">
    <location>
        <begin position="286"/>
        <end position="295"/>
    </location>
</feature>
<dbReference type="PANTHER" id="PTHR15119:SF1">
    <property type="entry name" value="SECRETOGRANIN-2-RELATED"/>
    <property type="match status" value="1"/>
</dbReference>
<dbReference type="OMA" id="RNAAYDD"/>
<feature type="region of interest" description="Disordered" evidence="2">
    <location>
        <begin position="445"/>
        <end position="496"/>
    </location>
</feature>
<feature type="compositionally biased region" description="Basic and acidic residues" evidence="2">
    <location>
        <begin position="198"/>
        <end position="212"/>
    </location>
</feature>
<evidence type="ECO:0000256" key="1">
    <source>
        <dbReference type="SAM" id="Coils"/>
    </source>
</evidence>
<dbReference type="OrthoDB" id="8894600at2759"/>
<dbReference type="InterPro" id="IPR038858">
    <property type="entry name" value="ScgII"/>
</dbReference>
<reference evidence="3" key="1">
    <citation type="submission" date="2025-08" db="UniProtKB">
        <authorList>
            <consortium name="Ensembl"/>
        </authorList>
    </citation>
    <scope>IDENTIFICATION</scope>
</reference>
<reference evidence="3" key="2">
    <citation type="submission" date="2025-09" db="UniProtKB">
        <authorList>
            <consortium name="Ensembl"/>
        </authorList>
    </citation>
    <scope>IDENTIFICATION</scope>
</reference>
<feature type="compositionally biased region" description="Acidic residues" evidence="2">
    <location>
        <begin position="180"/>
        <end position="197"/>
    </location>
</feature>
<dbReference type="GeneTree" id="ENSGT00390000010895"/>
<feature type="compositionally biased region" description="Polar residues" evidence="2">
    <location>
        <begin position="213"/>
        <end position="222"/>
    </location>
</feature>
<evidence type="ECO:0000256" key="2">
    <source>
        <dbReference type="SAM" id="MobiDB-lite"/>
    </source>
</evidence>
<dbReference type="Ensembl" id="ENSHCOT00000020439.1">
    <property type="protein sequence ID" value="ENSHCOP00000025845.1"/>
    <property type="gene ID" value="ENSHCOG00000016302.1"/>
</dbReference>
<dbReference type="Proteomes" id="UP000264820">
    <property type="component" value="Unplaced"/>
</dbReference>
<name>A0A3Q2Z2F9_HIPCM</name>
<feature type="compositionally biased region" description="Acidic residues" evidence="2">
    <location>
        <begin position="296"/>
        <end position="308"/>
    </location>
</feature>
<organism evidence="3 4">
    <name type="scientific">Hippocampus comes</name>
    <name type="common">Tiger tail seahorse</name>
    <dbReference type="NCBI Taxonomy" id="109280"/>
    <lineage>
        <taxon>Eukaryota</taxon>
        <taxon>Metazoa</taxon>
        <taxon>Chordata</taxon>
        <taxon>Craniata</taxon>
        <taxon>Vertebrata</taxon>
        <taxon>Euteleostomi</taxon>
        <taxon>Actinopterygii</taxon>
        <taxon>Neopterygii</taxon>
        <taxon>Teleostei</taxon>
        <taxon>Neoteleostei</taxon>
        <taxon>Acanthomorphata</taxon>
        <taxon>Syngnathiaria</taxon>
        <taxon>Syngnathiformes</taxon>
        <taxon>Syngnathoidei</taxon>
        <taxon>Syngnathidae</taxon>
        <taxon>Hippocampus</taxon>
    </lineage>
</organism>
<keyword evidence="1" id="KW-0175">Coiled coil</keyword>
<protein>
    <submittedName>
        <fullName evidence="3">Secretogranin II</fullName>
    </submittedName>
</protein>
<dbReference type="GeneID" id="109510933"/>
<dbReference type="RefSeq" id="XP_019717189.1">
    <property type="nucleotide sequence ID" value="XM_019861630.1"/>
</dbReference>
<feature type="region of interest" description="Disordered" evidence="2">
    <location>
        <begin position="165"/>
        <end position="308"/>
    </location>
</feature>
<feature type="coiled-coil region" evidence="1">
    <location>
        <begin position="326"/>
        <end position="360"/>
    </location>
</feature>
<dbReference type="PANTHER" id="PTHR15119">
    <property type="entry name" value="SECRETOGRANIN II"/>
    <property type="match status" value="1"/>
</dbReference>
<evidence type="ECO:0000313" key="3">
    <source>
        <dbReference type="Ensembl" id="ENSHCOP00000025845.1"/>
    </source>
</evidence>
<feature type="region of interest" description="Disordered" evidence="2">
    <location>
        <begin position="515"/>
        <end position="598"/>
    </location>
</feature>
<proteinExistence type="predicted"/>
<feature type="region of interest" description="Disordered" evidence="2">
    <location>
        <begin position="98"/>
        <end position="123"/>
    </location>
</feature>
<evidence type="ECO:0000313" key="4">
    <source>
        <dbReference type="Proteomes" id="UP000264820"/>
    </source>
</evidence>
<dbReference type="KEGG" id="hcq:109510933"/>
<dbReference type="STRING" id="109280.ENSHCOP00000025845"/>
<feature type="compositionally biased region" description="Basic and acidic residues" evidence="2">
    <location>
        <begin position="546"/>
        <end position="564"/>
    </location>
</feature>
<dbReference type="CTD" id="793796"/>
<feature type="compositionally biased region" description="Acidic residues" evidence="2">
    <location>
        <begin position="242"/>
        <end position="254"/>
    </location>
</feature>
<sequence>MLPFLCNTTRGKPSLLYLAQLLFLTLCLRSILGATLREHRLRESESDAPQSPNADMIKALEYIESLRQKTDSPQKPLLPTGNSGKHLDDAQRARAMLSLAPNTAPAKNAEEDDADEERSEDKSEELLQAVLSTLQQTEKASKPTLLLPSSFGGGDMKGSLYPKVPKQQGIMPHKKMPIMFEDDEEGEGDEEDEEDDHESPYKRTNENVEEKYTPQNLATLQSVFDELDKFTSETNTQKRQDEEDDTEEEEEGGEDLFNLRNVVYDDEGEDLTDWGPLEEQNEEEEDKHSADRNLDYVDDDEEVDEDENERYLVRRSNDPDQVDYYLLKMLERTEEEEQKRAIEEEENERVERRVDRYRDNIDPRLIYQLIQISQKYQIPPEDLLDMLKTGETHENRDKNAIWKTPSKMMYKIPQTKFYSRRLPARKSSPKNLQREAILNILGLGNTQNREQTPARKPYRSPASRLHALSVGRTGDSARTHRRFFPSKAKDSDNPTDGELATYLAAKMLARYPGHGYGKASQKRDEAGQSAAGSFEQAMQEYLDQMDSDKELNKKRQSEDGERGDNTQSFDNEAVMKLMSYFNPETEDTESQVKAIDGI</sequence>